<feature type="compositionally biased region" description="Basic and acidic residues" evidence="5">
    <location>
        <begin position="278"/>
        <end position="287"/>
    </location>
</feature>
<feature type="transmembrane region" description="Helical" evidence="6">
    <location>
        <begin position="166"/>
        <end position="192"/>
    </location>
</feature>
<dbReference type="OrthoDB" id="2274698at2759"/>
<dbReference type="STRING" id="1097556.R4ZXZ8"/>
<keyword evidence="10" id="KW-1185">Reference proteome</keyword>
<keyword evidence="2 6" id="KW-0812">Transmembrane</keyword>
<feature type="transmembrane region" description="Helical" evidence="6">
    <location>
        <begin position="86"/>
        <end position="107"/>
    </location>
</feature>
<feature type="transmembrane region" description="Helical" evidence="6">
    <location>
        <begin position="680"/>
        <end position="697"/>
    </location>
</feature>
<dbReference type="EMBL" id="CAHR02000014">
    <property type="protein sequence ID" value="CCX35403.1"/>
    <property type="molecule type" value="Genomic_DNA"/>
</dbReference>
<feature type="transmembrane region" description="Helical" evidence="6">
    <location>
        <begin position="204"/>
        <end position="225"/>
    </location>
</feature>
<feature type="compositionally biased region" description="Low complexity" evidence="5">
    <location>
        <begin position="265"/>
        <end position="276"/>
    </location>
</feature>
<dbReference type="InterPro" id="IPR049453">
    <property type="entry name" value="Memb_transporter_dom"/>
</dbReference>
<feature type="transmembrane region" description="Helical" evidence="6">
    <location>
        <begin position="628"/>
        <end position="645"/>
    </location>
</feature>
<dbReference type="InterPro" id="IPR018823">
    <property type="entry name" value="ArAE_2_N"/>
</dbReference>
<evidence type="ECO:0000256" key="6">
    <source>
        <dbReference type="SAM" id="Phobius"/>
    </source>
</evidence>
<keyword evidence="3 6" id="KW-1133">Transmembrane helix</keyword>
<evidence type="ECO:0000256" key="2">
    <source>
        <dbReference type="ARBA" id="ARBA00022692"/>
    </source>
</evidence>
<accession>R4ZXZ8</accession>
<feature type="transmembrane region" description="Helical" evidence="6">
    <location>
        <begin position="139"/>
        <end position="160"/>
    </location>
</feature>
<comment type="subcellular location">
    <subcellularLocation>
        <location evidence="1">Membrane</location>
        <topology evidence="1">Multi-pass membrane protein</topology>
    </subcellularLocation>
</comment>
<feature type="region of interest" description="Disordered" evidence="5">
    <location>
        <begin position="265"/>
        <end position="300"/>
    </location>
</feature>
<dbReference type="Pfam" id="PF13515">
    <property type="entry name" value="FUSC_2"/>
    <property type="match status" value="1"/>
</dbReference>
<proteinExistence type="predicted"/>
<sequence length="1029" mass="113203">MHEPPSPVDSEDGKQYNGSRWHSFLVGGRYTNLKLAFKASLAVVLTLAIGEADNVSAVEGTTLYVSTIFATLFMANKTRVQTIENALIAGVLMAAVIPYGMLGYLCAKATRDPARDATALRQYASAMARGDTKNATPAIFYQPEAAAVSAVFLFGLAWAANVAKTLFVPFTFPIVASTIVCGILFLQGYLYPEWSQFYTIVKQVLYSAYIGLASSTIVGLVVFPYNAREPYLALTGRFLDTVEKLISGHANHFSTAHVRYRQHLSAENAESSHSSNTETKDSTDRIKSPSKKAKNEPPNPMVALQGLREALTAISAVHALSKVPAKREVALGHMRGSELEAMHKHCRSLLIPVLGCNLWSQVADVINKDETTDSVHDQGRETFLQSLGAETNGGSEEEDRIYRLMAERIAPRIKALSNSCTDAIVHIQRLLHLGPYSRPPLLFRPFVRSPQGITEADLHFSDTFEAEIAAFWAEKHADDHEAFRFSNGRPSVASLLILYMESTMHAMSESLLVFTRWAEEQHSSGIMTSRRLILPKSSRYTKAISRGLYNLKQHTHEDGESNEIRRTTTGMRGIEDDYEVEAERQDATDAFLVKAKSTLVARTGFFSGVALALYRFKIFLFDSNVSAFGFRAAVAMTAGALPAFFPDSVAAFLRFRLIWITFTVLLGLQPVLGRGIAASVFRVLGTIVGGVAGLVVLEVGRVAGGRLPLFFLTLLVPFYFFQLDPKKNLLPVLLTVITEDLVVGYELQKDKLGVAAIERSGQAYLAPPALMGYRILLTLAGVVIALLFSIFPSLPTARNLLRDNVAKHFFLISDMYLLCSVRRTADRFDLPKDIDKAITKKQAESLALSAAATDLIGLTGFEPSPRGVFPRDEWSKFLLLFNNFNTALAVSNALFTRLEQGGQQYNLLRESDSDLAATADEYSRVAAATVLAIGNALFVWQPISPTLRSPVVAHQAVLQRLSDLSSTITAQRERGLLSADTVTHFGAHRIVSALMSKYLEDLLKQTTVLVGESGFRSYLTAHRKEEKLQ</sequence>
<reference evidence="9 10" key="1">
    <citation type="journal article" date="2013" name="MBio">
        <title>Genome sequencing of the plant pathogen Taphrina deformans, the causal agent of peach leaf curl.</title>
        <authorList>
            <person name="Cisse O.H."/>
            <person name="Almeida J.M.G.C.F."/>
            <person name="Fonseca A."/>
            <person name="Kumar A.A."/>
            <person name="Salojaervi J."/>
            <person name="Overmyer K."/>
            <person name="Hauser P.M."/>
            <person name="Pagni M."/>
        </authorList>
    </citation>
    <scope>NUCLEOTIDE SEQUENCE [LARGE SCALE GENOMIC DNA]</scope>
    <source>
        <strain evidence="10">PYCC 5710 / ATCC 11124 / CBS 356.35 / IMI 108563 / JCM 9778 / NBRC 8474</strain>
    </source>
</reference>
<dbReference type="eggNOG" id="KOG4711">
    <property type="taxonomic scope" value="Eukaryota"/>
</dbReference>
<evidence type="ECO:0000313" key="9">
    <source>
        <dbReference type="EMBL" id="CCX35403.1"/>
    </source>
</evidence>
<feature type="transmembrane region" description="Helical" evidence="6">
    <location>
        <begin position="651"/>
        <end position="668"/>
    </location>
</feature>
<dbReference type="PANTHER" id="PTHR37994">
    <property type="entry name" value="ARAE_2_N DOMAIN-CONTAINING PROTEIN-RELATED"/>
    <property type="match status" value="1"/>
</dbReference>
<evidence type="ECO:0000256" key="4">
    <source>
        <dbReference type="ARBA" id="ARBA00023136"/>
    </source>
</evidence>
<feature type="domain" description="Integral membrane bound transporter" evidence="8">
    <location>
        <begin position="656"/>
        <end position="788"/>
    </location>
</feature>
<feature type="transmembrane region" description="Helical" evidence="6">
    <location>
        <begin position="775"/>
        <end position="794"/>
    </location>
</feature>
<protein>
    <submittedName>
        <fullName evidence="9">Uncharacterized protein</fullName>
    </submittedName>
</protein>
<evidence type="ECO:0000313" key="10">
    <source>
        <dbReference type="Proteomes" id="UP000013776"/>
    </source>
</evidence>
<keyword evidence="4 6" id="KW-0472">Membrane</keyword>
<evidence type="ECO:0000259" key="8">
    <source>
        <dbReference type="Pfam" id="PF13515"/>
    </source>
</evidence>
<dbReference type="Proteomes" id="UP000013776">
    <property type="component" value="Unassembled WGS sequence"/>
</dbReference>
<feature type="domain" description="Putative ER transporter 6TM N-terminal" evidence="7">
    <location>
        <begin position="32"/>
        <end position="259"/>
    </location>
</feature>
<name>R4ZXZ8_TAPDE</name>
<gene>
    <name evidence="9" type="ORF">TAPDE_000430</name>
</gene>
<organism evidence="9 10">
    <name type="scientific">Taphrina deformans (strain PYCC 5710 / ATCC 11124 / CBS 356.35 / IMI 108563 / JCM 9778 / NBRC 8474)</name>
    <name type="common">Peach leaf curl fungus</name>
    <name type="synonym">Lalaria deformans</name>
    <dbReference type="NCBI Taxonomy" id="1097556"/>
    <lineage>
        <taxon>Eukaryota</taxon>
        <taxon>Fungi</taxon>
        <taxon>Dikarya</taxon>
        <taxon>Ascomycota</taxon>
        <taxon>Taphrinomycotina</taxon>
        <taxon>Taphrinomycetes</taxon>
        <taxon>Taphrinales</taxon>
        <taxon>Taphrinaceae</taxon>
        <taxon>Taphrina</taxon>
    </lineage>
</organism>
<evidence type="ECO:0000256" key="5">
    <source>
        <dbReference type="SAM" id="MobiDB-lite"/>
    </source>
</evidence>
<dbReference type="AlphaFoldDB" id="R4ZXZ8"/>
<dbReference type="GO" id="GO:0016020">
    <property type="term" value="C:membrane"/>
    <property type="evidence" value="ECO:0007669"/>
    <property type="project" value="UniProtKB-SubCell"/>
</dbReference>
<evidence type="ECO:0000256" key="3">
    <source>
        <dbReference type="ARBA" id="ARBA00022989"/>
    </source>
</evidence>
<dbReference type="Pfam" id="PF10337">
    <property type="entry name" value="ArAE_2_N"/>
    <property type="match status" value="1"/>
</dbReference>
<evidence type="ECO:0000259" key="7">
    <source>
        <dbReference type="Pfam" id="PF10337"/>
    </source>
</evidence>
<feature type="transmembrane region" description="Helical" evidence="6">
    <location>
        <begin position="703"/>
        <end position="721"/>
    </location>
</feature>
<evidence type="ECO:0000256" key="1">
    <source>
        <dbReference type="ARBA" id="ARBA00004141"/>
    </source>
</evidence>
<comment type="caution">
    <text evidence="9">The sequence shown here is derived from an EMBL/GenBank/DDBJ whole genome shotgun (WGS) entry which is preliminary data.</text>
</comment>
<dbReference type="PANTHER" id="PTHR37994:SF4">
    <property type="entry name" value="ER TRANSPORTER 6TM N-TERMINAL DOMAIN-CONTAINING PROTEIN-RELATED"/>
    <property type="match status" value="1"/>
</dbReference>